<gene>
    <name evidence="13" type="ORF">HNY73_020840</name>
</gene>
<keyword evidence="6" id="KW-0862">Zinc</keyword>
<sequence>MSPESKKMSYNLVLFDYFNSEDGYNMQNSQYFCSHCPYTTTHIQQIKRHSGKHNGERRPFTCDVCAFCNFVHGLCIFLLNAAKLLASRRRKGNFIEGHYVAYAYTGSKYIMYKCDQCPYNTNNRAKLIRHYRRHTGEKPFECNICLKKFTRRESMMSHCKIVHCE</sequence>
<evidence type="ECO:0000256" key="4">
    <source>
        <dbReference type="ARBA" id="ARBA00022737"/>
    </source>
</evidence>
<evidence type="ECO:0000256" key="10">
    <source>
        <dbReference type="ARBA" id="ARBA00023242"/>
    </source>
</evidence>
<dbReference type="FunFam" id="3.30.160.60:FF:000176">
    <property type="entry name" value="zinc finger protein 70"/>
    <property type="match status" value="1"/>
</dbReference>
<dbReference type="GO" id="GO:0003690">
    <property type="term" value="F:double-stranded DNA binding"/>
    <property type="evidence" value="ECO:0007669"/>
    <property type="project" value="UniProtKB-ARBA"/>
</dbReference>
<keyword evidence="4" id="KW-0677">Repeat</keyword>
<dbReference type="SMART" id="SM00355">
    <property type="entry name" value="ZnF_C2H2"/>
    <property type="match status" value="3"/>
</dbReference>
<dbReference type="FunFam" id="3.30.160.60:FF:001370">
    <property type="entry name" value="Zinc finger protein"/>
    <property type="match status" value="1"/>
</dbReference>
<protein>
    <submittedName>
        <fullName evidence="13">Zinc finger protein 513 like protein</fullName>
    </submittedName>
</protein>
<evidence type="ECO:0000256" key="5">
    <source>
        <dbReference type="ARBA" id="ARBA00022771"/>
    </source>
</evidence>
<proteinExistence type="inferred from homology"/>
<keyword evidence="9" id="KW-0804">Transcription</keyword>
<evidence type="ECO:0000313" key="14">
    <source>
        <dbReference type="Proteomes" id="UP000807504"/>
    </source>
</evidence>
<evidence type="ECO:0000256" key="2">
    <source>
        <dbReference type="ARBA" id="ARBA00006991"/>
    </source>
</evidence>
<dbReference type="EMBL" id="JABXBU010002230">
    <property type="protein sequence ID" value="KAF8767972.1"/>
    <property type="molecule type" value="Genomic_DNA"/>
</dbReference>
<evidence type="ECO:0000259" key="12">
    <source>
        <dbReference type="PROSITE" id="PS50157"/>
    </source>
</evidence>
<dbReference type="InterPro" id="IPR013087">
    <property type="entry name" value="Znf_C2H2_type"/>
</dbReference>
<evidence type="ECO:0000256" key="11">
    <source>
        <dbReference type="PROSITE-ProRule" id="PRU00042"/>
    </source>
</evidence>
<keyword evidence="3" id="KW-0479">Metal-binding</keyword>
<dbReference type="GO" id="GO:0005634">
    <property type="term" value="C:nucleus"/>
    <property type="evidence" value="ECO:0007669"/>
    <property type="project" value="UniProtKB-SubCell"/>
</dbReference>
<keyword evidence="8" id="KW-0238">DNA-binding</keyword>
<dbReference type="InterPro" id="IPR036236">
    <property type="entry name" value="Znf_C2H2_sf"/>
</dbReference>
<dbReference type="PANTHER" id="PTHR24403:SF67">
    <property type="entry name" value="FI01116P-RELATED"/>
    <property type="match status" value="1"/>
</dbReference>
<dbReference type="PROSITE" id="PS50157">
    <property type="entry name" value="ZINC_FINGER_C2H2_2"/>
    <property type="match status" value="3"/>
</dbReference>
<dbReference type="InterPro" id="IPR050688">
    <property type="entry name" value="Zinc_finger/UBP_domain"/>
</dbReference>
<evidence type="ECO:0000256" key="6">
    <source>
        <dbReference type="ARBA" id="ARBA00022833"/>
    </source>
</evidence>
<dbReference type="AlphaFoldDB" id="A0A8T0EAV3"/>
<dbReference type="SUPFAM" id="SSF57667">
    <property type="entry name" value="beta-beta-alpha zinc fingers"/>
    <property type="match status" value="1"/>
</dbReference>
<evidence type="ECO:0000256" key="3">
    <source>
        <dbReference type="ARBA" id="ARBA00022723"/>
    </source>
</evidence>
<comment type="caution">
    <text evidence="13">The sequence shown here is derived from an EMBL/GenBank/DDBJ whole genome shotgun (WGS) entry which is preliminary data.</text>
</comment>
<accession>A0A8T0EAV3</accession>
<evidence type="ECO:0000256" key="1">
    <source>
        <dbReference type="ARBA" id="ARBA00004123"/>
    </source>
</evidence>
<evidence type="ECO:0000313" key="13">
    <source>
        <dbReference type="EMBL" id="KAF8767972.1"/>
    </source>
</evidence>
<evidence type="ECO:0000256" key="9">
    <source>
        <dbReference type="ARBA" id="ARBA00023163"/>
    </source>
</evidence>
<dbReference type="Proteomes" id="UP000807504">
    <property type="component" value="Unassembled WGS sequence"/>
</dbReference>
<reference evidence="13" key="2">
    <citation type="submission" date="2020-06" db="EMBL/GenBank/DDBJ databases">
        <authorList>
            <person name="Sheffer M."/>
        </authorList>
    </citation>
    <scope>NUCLEOTIDE SEQUENCE</scope>
</reference>
<comment type="similarity">
    <text evidence="2">Belongs to the krueppel C2H2-type zinc-finger protein family.</text>
</comment>
<dbReference type="Gene3D" id="3.30.160.60">
    <property type="entry name" value="Classic Zinc Finger"/>
    <property type="match status" value="3"/>
</dbReference>
<feature type="domain" description="C2H2-type" evidence="12">
    <location>
        <begin position="112"/>
        <end position="139"/>
    </location>
</feature>
<feature type="domain" description="C2H2-type" evidence="12">
    <location>
        <begin position="31"/>
        <end position="58"/>
    </location>
</feature>
<keyword evidence="10" id="KW-0539">Nucleus</keyword>
<feature type="domain" description="C2H2-type" evidence="12">
    <location>
        <begin position="140"/>
        <end position="165"/>
    </location>
</feature>
<name>A0A8T0EAV3_ARGBR</name>
<reference evidence="13" key="1">
    <citation type="journal article" date="2020" name="bioRxiv">
        <title>Chromosome-level reference genome of the European wasp spider Argiope bruennichi: a resource for studies on range expansion and evolutionary adaptation.</title>
        <authorList>
            <person name="Sheffer M.M."/>
            <person name="Hoppe A."/>
            <person name="Krehenwinkel H."/>
            <person name="Uhl G."/>
            <person name="Kuss A.W."/>
            <person name="Jensen L."/>
            <person name="Jensen C."/>
            <person name="Gillespie R.G."/>
            <person name="Hoff K.J."/>
            <person name="Prost S."/>
        </authorList>
    </citation>
    <scope>NUCLEOTIDE SEQUENCE</scope>
</reference>
<dbReference type="PANTHER" id="PTHR24403">
    <property type="entry name" value="ZINC FINGER PROTEIN"/>
    <property type="match status" value="1"/>
</dbReference>
<keyword evidence="14" id="KW-1185">Reference proteome</keyword>
<dbReference type="GO" id="GO:0008270">
    <property type="term" value="F:zinc ion binding"/>
    <property type="evidence" value="ECO:0007669"/>
    <property type="project" value="UniProtKB-KW"/>
</dbReference>
<organism evidence="13 14">
    <name type="scientific">Argiope bruennichi</name>
    <name type="common">Wasp spider</name>
    <name type="synonym">Aranea bruennichi</name>
    <dbReference type="NCBI Taxonomy" id="94029"/>
    <lineage>
        <taxon>Eukaryota</taxon>
        <taxon>Metazoa</taxon>
        <taxon>Ecdysozoa</taxon>
        <taxon>Arthropoda</taxon>
        <taxon>Chelicerata</taxon>
        <taxon>Arachnida</taxon>
        <taxon>Araneae</taxon>
        <taxon>Araneomorphae</taxon>
        <taxon>Entelegynae</taxon>
        <taxon>Araneoidea</taxon>
        <taxon>Araneidae</taxon>
        <taxon>Argiope</taxon>
    </lineage>
</organism>
<comment type="subcellular location">
    <subcellularLocation>
        <location evidence="1">Nucleus</location>
    </subcellularLocation>
</comment>
<keyword evidence="7" id="KW-0805">Transcription regulation</keyword>
<dbReference type="GO" id="GO:0045944">
    <property type="term" value="P:positive regulation of transcription by RNA polymerase II"/>
    <property type="evidence" value="ECO:0007669"/>
    <property type="project" value="TreeGrafter"/>
</dbReference>
<keyword evidence="5 11" id="KW-0863">Zinc-finger</keyword>
<dbReference type="PROSITE" id="PS00028">
    <property type="entry name" value="ZINC_FINGER_C2H2_1"/>
    <property type="match status" value="1"/>
</dbReference>
<evidence type="ECO:0000256" key="8">
    <source>
        <dbReference type="ARBA" id="ARBA00023125"/>
    </source>
</evidence>
<evidence type="ECO:0000256" key="7">
    <source>
        <dbReference type="ARBA" id="ARBA00023015"/>
    </source>
</evidence>